<evidence type="ECO:0000256" key="4">
    <source>
        <dbReference type="ARBA" id="ARBA00022989"/>
    </source>
</evidence>
<evidence type="ECO:0000313" key="10">
    <source>
        <dbReference type="Proteomes" id="UP000292423"/>
    </source>
</evidence>
<keyword evidence="3 7" id="KW-0812">Transmembrane</keyword>
<keyword evidence="10" id="KW-1185">Reference proteome</keyword>
<keyword evidence="6" id="KW-0813">Transport</keyword>
<dbReference type="Proteomes" id="UP000292423">
    <property type="component" value="Unassembled WGS sequence"/>
</dbReference>
<proteinExistence type="inferred from homology"/>
<dbReference type="GO" id="GO:0017038">
    <property type="term" value="P:protein import"/>
    <property type="evidence" value="ECO:0007669"/>
    <property type="project" value="TreeGrafter"/>
</dbReference>
<sequence length="210" mass="22798">MWELVKAGGWLMMPIIVASILALAICIERGWALRSRQIAPPGLLPEVWGWIRNKQLNADKLRQLKAGSPLGEILAAGLLNSRHGREIMKESIEEAANVVIHNMQKYLSLLGTLAMISPLLGLLGTVIGIIEAFMAVTGAGMTDPTMLANGISKALVTTAGGICIAIPSMVMHRFFIRHIDNMAVEMEQQAVKLVDIVHGDREVDFQVSAP</sequence>
<evidence type="ECO:0000256" key="1">
    <source>
        <dbReference type="ARBA" id="ARBA00004651"/>
    </source>
</evidence>
<dbReference type="AlphaFoldDB" id="A0A4Q7Z5T1"/>
<evidence type="ECO:0000256" key="2">
    <source>
        <dbReference type="ARBA" id="ARBA00022475"/>
    </source>
</evidence>
<feature type="transmembrane region" description="Helical" evidence="7">
    <location>
        <begin position="109"/>
        <end position="134"/>
    </location>
</feature>
<name>A0A4Q7Z5T1_9GAMM</name>
<evidence type="ECO:0000256" key="5">
    <source>
        <dbReference type="ARBA" id="ARBA00023136"/>
    </source>
</evidence>
<dbReference type="PANTHER" id="PTHR30625">
    <property type="entry name" value="PROTEIN TOLQ"/>
    <property type="match status" value="1"/>
</dbReference>
<evidence type="ECO:0000256" key="6">
    <source>
        <dbReference type="RuleBase" id="RU004057"/>
    </source>
</evidence>
<keyword evidence="4 7" id="KW-1133">Transmembrane helix</keyword>
<dbReference type="PANTHER" id="PTHR30625:SF11">
    <property type="entry name" value="MOTA_TOLQ_EXBB PROTON CHANNEL DOMAIN-CONTAINING PROTEIN"/>
    <property type="match status" value="1"/>
</dbReference>
<feature type="domain" description="MotA/TolQ/ExbB proton channel" evidence="8">
    <location>
        <begin position="68"/>
        <end position="187"/>
    </location>
</feature>
<gene>
    <name evidence="9" type="ORF">EV700_1832</name>
</gene>
<keyword evidence="2" id="KW-1003">Cell membrane</keyword>
<comment type="caution">
    <text evidence="9">The sequence shown here is derived from an EMBL/GenBank/DDBJ whole genome shotgun (WGS) entry which is preliminary data.</text>
</comment>
<dbReference type="EMBL" id="SHKX01000012">
    <property type="protein sequence ID" value="RZU45025.1"/>
    <property type="molecule type" value="Genomic_DNA"/>
</dbReference>
<organism evidence="9 10">
    <name type="scientific">Fluviicoccus keumensis</name>
    <dbReference type="NCBI Taxonomy" id="1435465"/>
    <lineage>
        <taxon>Bacteria</taxon>
        <taxon>Pseudomonadati</taxon>
        <taxon>Pseudomonadota</taxon>
        <taxon>Gammaproteobacteria</taxon>
        <taxon>Moraxellales</taxon>
        <taxon>Moraxellaceae</taxon>
        <taxon>Fluviicoccus</taxon>
    </lineage>
</organism>
<dbReference type="InterPro" id="IPR002898">
    <property type="entry name" value="MotA_ExbB_proton_chnl"/>
</dbReference>
<evidence type="ECO:0000256" key="3">
    <source>
        <dbReference type="ARBA" id="ARBA00022692"/>
    </source>
</evidence>
<protein>
    <submittedName>
        <fullName evidence="9">Biopolymer transport protein ExbB</fullName>
    </submittedName>
</protein>
<dbReference type="InterPro" id="IPR050790">
    <property type="entry name" value="ExbB/TolQ_transport"/>
</dbReference>
<evidence type="ECO:0000313" key="9">
    <source>
        <dbReference type="EMBL" id="RZU45025.1"/>
    </source>
</evidence>
<keyword evidence="5 7" id="KW-0472">Membrane</keyword>
<keyword evidence="6" id="KW-0653">Protein transport</keyword>
<dbReference type="Pfam" id="PF01618">
    <property type="entry name" value="MotA_ExbB"/>
    <property type="match status" value="1"/>
</dbReference>
<comment type="subcellular location">
    <subcellularLocation>
        <location evidence="1">Cell membrane</location>
        <topology evidence="1">Multi-pass membrane protein</topology>
    </subcellularLocation>
    <subcellularLocation>
        <location evidence="6">Membrane</location>
        <topology evidence="6">Multi-pass membrane protein</topology>
    </subcellularLocation>
</comment>
<feature type="transmembrane region" description="Helical" evidence="7">
    <location>
        <begin position="7"/>
        <end position="27"/>
    </location>
</feature>
<comment type="similarity">
    <text evidence="6">Belongs to the exbB/tolQ family.</text>
</comment>
<feature type="transmembrane region" description="Helical" evidence="7">
    <location>
        <begin position="154"/>
        <end position="176"/>
    </location>
</feature>
<reference evidence="9 10" key="1">
    <citation type="submission" date="2019-02" db="EMBL/GenBank/DDBJ databases">
        <title>Genomic Encyclopedia of Type Strains, Phase IV (KMG-IV): sequencing the most valuable type-strain genomes for metagenomic binning, comparative biology and taxonomic classification.</title>
        <authorList>
            <person name="Goeker M."/>
        </authorList>
    </citation>
    <scope>NUCLEOTIDE SEQUENCE [LARGE SCALE GENOMIC DNA]</scope>
    <source>
        <strain evidence="9 10">DSM 105135</strain>
    </source>
</reference>
<accession>A0A4Q7Z5T1</accession>
<evidence type="ECO:0000259" key="8">
    <source>
        <dbReference type="Pfam" id="PF01618"/>
    </source>
</evidence>
<dbReference type="GO" id="GO:0005886">
    <property type="term" value="C:plasma membrane"/>
    <property type="evidence" value="ECO:0007669"/>
    <property type="project" value="UniProtKB-SubCell"/>
</dbReference>
<dbReference type="OrthoDB" id="4045at2"/>
<evidence type="ECO:0000256" key="7">
    <source>
        <dbReference type="SAM" id="Phobius"/>
    </source>
</evidence>